<dbReference type="PANTHER" id="PTHR30621:SF0">
    <property type="entry name" value="BIFUNCTIONAL GLUTAMINE SYNTHETASE ADENYLYLTRANSFERASE_ADENYLYL-REMOVING ENZYME"/>
    <property type="match status" value="1"/>
</dbReference>
<dbReference type="GO" id="GO:0005829">
    <property type="term" value="C:cytosol"/>
    <property type="evidence" value="ECO:0007669"/>
    <property type="project" value="TreeGrafter"/>
</dbReference>
<reference evidence="2 3" key="1">
    <citation type="submission" date="2018-06" db="EMBL/GenBank/DDBJ databases">
        <authorList>
            <consortium name="Pathogen Informatics"/>
            <person name="Doyle S."/>
        </authorList>
    </citation>
    <scope>NUCLEOTIDE SEQUENCE [LARGE SCALE GENOMIC DNA]</scope>
    <source>
        <strain evidence="2 3">NCTC10786</strain>
    </source>
</reference>
<name>A0A2X2WHF4_CITKO</name>
<dbReference type="InterPro" id="IPR005190">
    <property type="entry name" value="GlnE_rpt_dom"/>
</dbReference>
<dbReference type="InterPro" id="IPR043519">
    <property type="entry name" value="NT_sf"/>
</dbReference>
<sequence>MPRGYRTRWRRWTDEAALMRELRIFRRRIMVRIAWAQALSLVEEENILQQLSHLAETLIVAARDWLYDACCREWGTPCNHDGVPPNRC</sequence>
<gene>
    <name evidence="2" type="primary">glnE_2</name>
    <name evidence="2" type="ORF">NCTC10786_04298</name>
</gene>
<keyword evidence="2" id="KW-0548">Nucleotidyltransferase</keyword>
<dbReference type="EC" id="2.7.7.42" evidence="2"/>
<keyword evidence="2" id="KW-0808">Transferase</keyword>
<evidence type="ECO:0000313" key="3">
    <source>
        <dbReference type="Proteomes" id="UP000251584"/>
    </source>
</evidence>
<accession>A0A2X2WHF4</accession>
<dbReference type="InterPro" id="IPR023057">
    <property type="entry name" value="GlnE"/>
</dbReference>
<dbReference type="EMBL" id="UAVY01000007">
    <property type="protein sequence ID" value="SQB37541.1"/>
    <property type="molecule type" value="Genomic_DNA"/>
</dbReference>
<dbReference type="SUPFAM" id="SSF81301">
    <property type="entry name" value="Nucleotidyltransferase"/>
    <property type="match status" value="1"/>
</dbReference>
<dbReference type="AlphaFoldDB" id="A0A2X2WHF4"/>
<dbReference type="GO" id="GO:0000820">
    <property type="term" value="P:regulation of glutamine family amino acid metabolic process"/>
    <property type="evidence" value="ECO:0007669"/>
    <property type="project" value="TreeGrafter"/>
</dbReference>
<organism evidence="2 3">
    <name type="scientific">Citrobacter koseri</name>
    <name type="common">Citrobacter diversus</name>
    <dbReference type="NCBI Taxonomy" id="545"/>
    <lineage>
        <taxon>Bacteria</taxon>
        <taxon>Pseudomonadati</taxon>
        <taxon>Pseudomonadota</taxon>
        <taxon>Gammaproteobacteria</taxon>
        <taxon>Enterobacterales</taxon>
        <taxon>Enterobacteriaceae</taxon>
        <taxon>Citrobacter</taxon>
    </lineage>
</organism>
<protein>
    <submittedName>
        <fullName evidence="2">Bifunctional glutamine-synthetase adenylyltransferase/deadenyltransferase</fullName>
        <ecNumber evidence="2">2.7.7.42</ecNumber>
    </submittedName>
</protein>
<feature type="domain" description="Glutamate-ammonia ligase adenylyltransferase repeated" evidence="1">
    <location>
        <begin position="11"/>
        <end position="81"/>
    </location>
</feature>
<evidence type="ECO:0000313" key="2">
    <source>
        <dbReference type="EMBL" id="SQB37541.1"/>
    </source>
</evidence>
<dbReference type="Gene3D" id="3.30.460.10">
    <property type="entry name" value="Beta Polymerase, domain 2"/>
    <property type="match status" value="1"/>
</dbReference>
<dbReference type="PANTHER" id="PTHR30621">
    <property type="entry name" value="GLUTAMINE SYNTHETASE ADENYLYLTRANSFERASE"/>
    <property type="match status" value="1"/>
</dbReference>
<dbReference type="Proteomes" id="UP000251584">
    <property type="component" value="Unassembled WGS sequence"/>
</dbReference>
<evidence type="ECO:0000259" key="1">
    <source>
        <dbReference type="Pfam" id="PF03710"/>
    </source>
</evidence>
<proteinExistence type="predicted"/>
<dbReference type="Pfam" id="PF03710">
    <property type="entry name" value="GlnE"/>
    <property type="match status" value="1"/>
</dbReference>
<dbReference type="GO" id="GO:0008882">
    <property type="term" value="F:[glutamate-ammonia-ligase] adenylyltransferase activity"/>
    <property type="evidence" value="ECO:0007669"/>
    <property type="project" value="UniProtKB-EC"/>
</dbReference>